<dbReference type="PANTHER" id="PTHR43213:SF5">
    <property type="entry name" value="BIFUNCTIONAL DTTP_UTP PYROPHOSPHATASE_METHYLTRANSFERASE PROTEIN-RELATED"/>
    <property type="match status" value="1"/>
</dbReference>
<dbReference type="CDD" id="cd00555">
    <property type="entry name" value="Maf"/>
    <property type="match status" value="1"/>
</dbReference>
<dbReference type="PIRSF" id="PIRSF006305">
    <property type="entry name" value="Maf"/>
    <property type="match status" value="1"/>
</dbReference>
<dbReference type="PATRIC" id="fig|1632867.3.peg.5582"/>
<feature type="active site" description="Proton acceptor" evidence="4">
    <location>
        <position position="71"/>
    </location>
</feature>
<dbReference type="InterPro" id="IPR003697">
    <property type="entry name" value="Maf-like"/>
</dbReference>
<evidence type="ECO:0000313" key="5">
    <source>
        <dbReference type="EMBL" id="KJV06791.1"/>
    </source>
</evidence>
<reference evidence="6" key="1">
    <citation type="submission" date="2015-03" db="EMBL/GenBank/DDBJ databases">
        <title>Draft genome sequence of a novel methanotroph (Sn10-6) isolated from flooded ricefield rhizosphere in India.</title>
        <authorList>
            <person name="Pandit P.S."/>
            <person name="Pore S.D."/>
            <person name="Arora P."/>
            <person name="Kapse N.G."/>
            <person name="Dhakephalkar P.K."/>
            <person name="Rahalkar M.C."/>
        </authorList>
    </citation>
    <scope>NUCLEOTIDE SEQUENCE [LARGE SCALE GENOMIC DNA]</scope>
    <source>
        <strain evidence="6">Sn10-6</strain>
    </source>
</reference>
<dbReference type="Proteomes" id="UP000033684">
    <property type="component" value="Unassembled WGS sequence"/>
</dbReference>
<comment type="caution">
    <text evidence="5">The sequence shown here is derived from an EMBL/GenBank/DDBJ whole genome shotgun (WGS) entry which is preliminary data.</text>
</comment>
<organism evidence="5 6">
    <name type="scientific">Methylocucumis oryzae</name>
    <dbReference type="NCBI Taxonomy" id="1632867"/>
    <lineage>
        <taxon>Bacteria</taxon>
        <taxon>Pseudomonadati</taxon>
        <taxon>Pseudomonadota</taxon>
        <taxon>Gammaproteobacteria</taxon>
        <taxon>Methylococcales</taxon>
        <taxon>Methylococcaceae</taxon>
        <taxon>Methylocucumis</taxon>
    </lineage>
</organism>
<sequence length="191" mass="20969">MATTLILASASPRRQELLNQIAIRYHVHPTAIDETPYDNEDPLSYVKRMAEEKSAACALHFPEHTAILAADTSVVVNQHILGKPTDKHDAIRMLRSLSGITHWVYTAVSLRSHKHDLVVSKSEVTFKPLSDAEIDAYWQSGEPLDKAGAYAIQGRGGIFVSHINGSFSGIVGLPLYETSQLLALHGIYPTV</sequence>
<dbReference type="EMBL" id="LAJX01000088">
    <property type="protein sequence ID" value="KJV06791.1"/>
    <property type="molecule type" value="Genomic_DNA"/>
</dbReference>
<comment type="caution">
    <text evidence="4">Lacks conserved residue(s) required for the propagation of feature annotation.</text>
</comment>
<evidence type="ECO:0000256" key="2">
    <source>
        <dbReference type="ARBA" id="ARBA00022801"/>
    </source>
</evidence>
<feature type="site" description="Important for substrate specificity" evidence="4">
    <location>
        <position position="13"/>
    </location>
</feature>
<dbReference type="InterPro" id="IPR029001">
    <property type="entry name" value="ITPase-like_fam"/>
</dbReference>
<comment type="similarity">
    <text evidence="4">Belongs to the Maf family. YhdE subfamily.</text>
</comment>
<reference evidence="5 6" key="2">
    <citation type="journal article" date="2016" name="Microb. Ecol.">
        <title>Genome Characteristics of a Novel Type I Methanotroph (Sn10-6) Isolated from a Flooded Indian Rice Field.</title>
        <authorList>
            <person name="Rahalkar M.C."/>
            <person name="Pandit P.S."/>
            <person name="Dhakephalkar P.K."/>
            <person name="Pore S."/>
            <person name="Arora P."/>
            <person name="Kapse N."/>
        </authorList>
    </citation>
    <scope>NUCLEOTIDE SEQUENCE [LARGE SCALE GENOMIC DNA]</scope>
    <source>
        <strain evidence="5 6">Sn10-6</strain>
    </source>
</reference>
<name>A0A0F3IJA4_9GAMM</name>
<evidence type="ECO:0000256" key="1">
    <source>
        <dbReference type="ARBA" id="ARBA00001968"/>
    </source>
</evidence>
<dbReference type="HAMAP" id="MF_00528">
    <property type="entry name" value="Maf"/>
    <property type="match status" value="1"/>
</dbReference>
<comment type="function">
    <text evidence="4">Nucleoside triphosphate pyrophosphatase that hydrolyzes dTTP and UTP. May have a dual role in cell division arrest and in preventing the incorporation of modified nucleotides into cellular nucleic acids.</text>
</comment>
<comment type="subcellular location">
    <subcellularLocation>
        <location evidence="4">Cytoplasm</location>
    </subcellularLocation>
</comment>
<dbReference type="GO" id="GO:0005737">
    <property type="term" value="C:cytoplasm"/>
    <property type="evidence" value="ECO:0007669"/>
    <property type="project" value="UniProtKB-SubCell"/>
</dbReference>
<dbReference type="NCBIfam" id="TIGR00172">
    <property type="entry name" value="maf"/>
    <property type="match status" value="1"/>
</dbReference>
<keyword evidence="6" id="KW-1185">Reference proteome</keyword>
<protein>
    <recommendedName>
        <fullName evidence="4">dTTP/UTP pyrophosphatase</fullName>
        <shortName evidence="4">dTTPase/UTPase</shortName>
        <ecNumber evidence="4">3.6.1.9</ecNumber>
    </recommendedName>
    <alternativeName>
        <fullName evidence="4">Nucleoside triphosphate pyrophosphatase</fullName>
    </alternativeName>
    <alternativeName>
        <fullName evidence="4">Nucleotide pyrophosphatase</fullName>
        <shortName evidence="4">Nucleotide PPase</shortName>
    </alternativeName>
</protein>
<dbReference type="AlphaFoldDB" id="A0A0F3IJA4"/>
<dbReference type="PANTHER" id="PTHR43213">
    <property type="entry name" value="BIFUNCTIONAL DTTP/UTP PYROPHOSPHATASE/METHYLTRANSFERASE PROTEIN-RELATED"/>
    <property type="match status" value="1"/>
</dbReference>
<keyword evidence="4" id="KW-0963">Cytoplasm</keyword>
<dbReference type="Gene3D" id="3.90.950.10">
    <property type="match status" value="1"/>
</dbReference>
<dbReference type="EC" id="3.6.1.9" evidence="4"/>
<comment type="catalytic activity">
    <reaction evidence="4">
        <text>UTP + H2O = UMP + diphosphate + H(+)</text>
        <dbReference type="Rhea" id="RHEA:29395"/>
        <dbReference type="ChEBI" id="CHEBI:15377"/>
        <dbReference type="ChEBI" id="CHEBI:15378"/>
        <dbReference type="ChEBI" id="CHEBI:33019"/>
        <dbReference type="ChEBI" id="CHEBI:46398"/>
        <dbReference type="ChEBI" id="CHEBI:57865"/>
        <dbReference type="EC" id="3.6.1.9"/>
    </reaction>
</comment>
<dbReference type="SUPFAM" id="SSF52972">
    <property type="entry name" value="ITPase-like"/>
    <property type="match status" value="1"/>
</dbReference>
<dbReference type="GO" id="GO:0036221">
    <property type="term" value="F:UTP diphosphatase activity"/>
    <property type="evidence" value="ECO:0007669"/>
    <property type="project" value="RHEA"/>
</dbReference>
<evidence type="ECO:0000256" key="3">
    <source>
        <dbReference type="ARBA" id="ARBA00023080"/>
    </source>
</evidence>
<comment type="cofactor">
    <cofactor evidence="1 4">
        <name>a divalent metal cation</name>
        <dbReference type="ChEBI" id="CHEBI:60240"/>
    </cofactor>
</comment>
<dbReference type="Pfam" id="PF02545">
    <property type="entry name" value="Maf"/>
    <property type="match status" value="1"/>
</dbReference>
<dbReference type="RefSeq" id="WP_045778984.1">
    <property type="nucleotide sequence ID" value="NZ_LAJX01000088.1"/>
</dbReference>
<comment type="catalytic activity">
    <reaction evidence="4">
        <text>dTTP + H2O = dTMP + diphosphate + H(+)</text>
        <dbReference type="Rhea" id="RHEA:28534"/>
        <dbReference type="ChEBI" id="CHEBI:15377"/>
        <dbReference type="ChEBI" id="CHEBI:15378"/>
        <dbReference type="ChEBI" id="CHEBI:33019"/>
        <dbReference type="ChEBI" id="CHEBI:37568"/>
        <dbReference type="ChEBI" id="CHEBI:63528"/>
        <dbReference type="EC" id="3.6.1.9"/>
    </reaction>
</comment>
<dbReference type="GO" id="GO:0036218">
    <property type="term" value="F:dTTP diphosphatase activity"/>
    <property type="evidence" value="ECO:0007669"/>
    <property type="project" value="RHEA"/>
</dbReference>
<gene>
    <name evidence="5" type="ORF">VZ94_09100</name>
</gene>
<keyword evidence="2 4" id="KW-0378">Hydrolase</keyword>
<accession>A0A0F3IJA4</accession>
<dbReference type="GO" id="GO:0009117">
    <property type="term" value="P:nucleotide metabolic process"/>
    <property type="evidence" value="ECO:0007669"/>
    <property type="project" value="UniProtKB-KW"/>
</dbReference>
<dbReference type="OrthoDB" id="9807767at2"/>
<evidence type="ECO:0000313" key="6">
    <source>
        <dbReference type="Proteomes" id="UP000033684"/>
    </source>
</evidence>
<evidence type="ECO:0000256" key="4">
    <source>
        <dbReference type="HAMAP-Rule" id="MF_00528"/>
    </source>
</evidence>
<feature type="site" description="Important for substrate specificity" evidence="4">
    <location>
        <position position="72"/>
    </location>
</feature>
<feature type="site" description="Important for substrate specificity" evidence="4">
    <location>
        <position position="153"/>
    </location>
</feature>
<proteinExistence type="inferred from homology"/>
<keyword evidence="3 4" id="KW-0546">Nucleotide metabolism</keyword>